<dbReference type="AlphaFoldDB" id="A0AAI8YIL6"/>
<protein>
    <submittedName>
        <fullName evidence="1">Uu.00g002220.m01.CDS01</fullName>
    </submittedName>
</protein>
<evidence type="ECO:0000313" key="1">
    <source>
        <dbReference type="EMBL" id="CAJ2506092.1"/>
    </source>
</evidence>
<dbReference type="EMBL" id="CAUWAG010000008">
    <property type="protein sequence ID" value="CAJ2506092.1"/>
    <property type="molecule type" value="Genomic_DNA"/>
</dbReference>
<gene>
    <name evidence="1" type="ORF">KHLLAP_LOCUS6560</name>
</gene>
<evidence type="ECO:0000313" key="2">
    <source>
        <dbReference type="Proteomes" id="UP001295740"/>
    </source>
</evidence>
<organism evidence="1 2">
    <name type="scientific">Anthostomella pinea</name>
    <dbReference type="NCBI Taxonomy" id="933095"/>
    <lineage>
        <taxon>Eukaryota</taxon>
        <taxon>Fungi</taxon>
        <taxon>Dikarya</taxon>
        <taxon>Ascomycota</taxon>
        <taxon>Pezizomycotina</taxon>
        <taxon>Sordariomycetes</taxon>
        <taxon>Xylariomycetidae</taxon>
        <taxon>Xylariales</taxon>
        <taxon>Xylariaceae</taxon>
        <taxon>Anthostomella</taxon>
    </lineage>
</organism>
<sequence length="380" mass="43875">MSAIPLRPAAASISSVLGKIPQEAILILVSSHLDWRDCVVLTLTCKDLRQSVLDYHKLYLSYWRDLQERRILIYWKFLWQSANRLPGFVCTACCRFHTQQSIDAADQLAINAVMVRDGDQAVMGDVVNDPCSDFQHAKDLILHGFKQSPRSLPIEDLNRSSKWEYTELGHATMPSVRVRAYIKSDTNAVVDLGHLILHRTRRMWVPQHAVTDSFSNGSLRFRFKHHFRPCAHVADLSTFYSRPALEYPSETTGVSSGQREGKHWAQFGHTWWIQGKCPECATNYGFTMHSHGKSGVEIVFDTYQDLGRPSDRAAHGGVECRHRYRGTDWVYWYYRVPRRYDVLPLILHRSFRTDMGEPANWHPSAPKEDDLRRFDLCVQR</sequence>
<name>A0AAI8YIL6_9PEZI</name>
<comment type="caution">
    <text evidence="1">The sequence shown here is derived from an EMBL/GenBank/DDBJ whole genome shotgun (WGS) entry which is preliminary data.</text>
</comment>
<proteinExistence type="predicted"/>
<keyword evidence="2" id="KW-1185">Reference proteome</keyword>
<reference evidence="1" key="1">
    <citation type="submission" date="2023-10" db="EMBL/GenBank/DDBJ databases">
        <authorList>
            <person name="Hackl T."/>
        </authorList>
    </citation>
    <scope>NUCLEOTIDE SEQUENCE</scope>
</reference>
<accession>A0AAI8YIL6</accession>
<dbReference type="Proteomes" id="UP001295740">
    <property type="component" value="Unassembled WGS sequence"/>
</dbReference>